<dbReference type="RefSeq" id="WP_027846462.1">
    <property type="nucleotide sequence ID" value="NZ_LMTZ01000161.1"/>
</dbReference>
<dbReference type="EMBL" id="LMTZ01000161">
    <property type="protein sequence ID" value="KST62251.1"/>
    <property type="molecule type" value="Genomic_DNA"/>
</dbReference>
<reference evidence="1 2" key="1">
    <citation type="journal article" date="2015" name="Genome Announc.">
        <title>Draft Genome of the Euendolithic (true boring) Cyanobacterium Mastigocoleus testarum strain BC008.</title>
        <authorList>
            <person name="Guida B.S."/>
            <person name="Garcia-Pichel F."/>
        </authorList>
    </citation>
    <scope>NUCLEOTIDE SEQUENCE [LARGE SCALE GENOMIC DNA]</scope>
    <source>
        <strain evidence="1 2">BC008</strain>
    </source>
</reference>
<proteinExistence type="predicted"/>
<dbReference type="Proteomes" id="UP000053372">
    <property type="component" value="Unassembled WGS sequence"/>
</dbReference>
<comment type="caution">
    <text evidence="1">The sequence shown here is derived from an EMBL/GenBank/DDBJ whole genome shotgun (WGS) entry which is preliminary data.</text>
</comment>
<sequence length="128" mass="14817">MGLAHFEIDGICGFGDVQKLQPAIEIAKRFKDLVLSQFPNAKDFMMCKGVESDYLQCYVGDVSVTLFTHPDEKYEMFRYHFSYSELERLKGWMLYGGFCFDFDELTNEMKAIKEGLQRRGFIPVEVAV</sequence>
<evidence type="ECO:0000313" key="2">
    <source>
        <dbReference type="Proteomes" id="UP000053372"/>
    </source>
</evidence>
<organism evidence="1 2">
    <name type="scientific">Mastigocoleus testarum BC008</name>
    <dbReference type="NCBI Taxonomy" id="371196"/>
    <lineage>
        <taxon>Bacteria</taxon>
        <taxon>Bacillati</taxon>
        <taxon>Cyanobacteriota</taxon>
        <taxon>Cyanophyceae</taxon>
        <taxon>Nostocales</taxon>
        <taxon>Hapalosiphonaceae</taxon>
        <taxon>Mastigocoleus</taxon>
    </lineage>
</organism>
<protein>
    <submittedName>
        <fullName evidence="1">Uncharacterized protein</fullName>
    </submittedName>
</protein>
<gene>
    <name evidence="1" type="ORF">BC008_08770</name>
</gene>
<name>A0A0V7ZCP3_9CYAN</name>
<dbReference type="AlphaFoldDB" id="A0A0V7ZCP3"/>
<accession>A0A0V7ZCP3</accession>
<keyword evidence="2" id="KW-1185">Reference proteome</keyword>
<evidence type="ECO:0000313" key="1">
    <source>
        <dbReference type="EMBL" id="KST62251.1"/>
    </source>
</evidence>